<dbReference type="Proteomes" id="UP000639403">
    <property type="component" value="Unassembled WGS sequence"/>
</dbReference>
<protein>
    <submittedName>
        <fullName evidence="1">Uncharacterized protein</fullName>
    </submittedName>
</protein>
<evidence type="ECO:0000313" key="1">
    <source>
        <dbReference type="EMBL" id="KAF9805639.1"/>
    </source>
</evidence>
<proteinExistence type="predicted"/>
<gene>
    <name evidence="1" type="ORF">IEO21_08980</name>
</gene>
<dbReference type="AlphaFoldDB" id="A0A8H7NVE1"/>
<name>A0A8H7NVE1_9APHY</name>
<evidence type="ECO:0000313" key="2">
    <source>
        <dbReference type="Proteomes" id="UP000639403"/>
    </source>
</evidence>
<sequence length="91" mass="10553">MSPILYLPSQVMTSEQAVSRVQDLVDNYRRHTEDVPSSTLPTAMRLIIRQAFEELAHWTMRIEIYLPQLPMFFPDDIVRQIIIIVSSAHAN</sequence>
<comment type="caution">
    <text evidence="1">The sequence shown here is derived from an EMBL/GenBank/DDBJ whole genome shotgun (WGS) entry which is preliminary data.</text>
</comment>
<accession>A0A8H7NVE1</accession>
<reference evidence="1" key="1">
    <citation type="submission" date="2020-11" db="EMBL/GenBank/DDBJ databases">
        <authorList>
            <person name="Koelle M."/>
            <person name="Horta M.A.C."/>
            <person name="Nowrousian M."/>
            <person name="Ohm R.A."/>
            <person name="Benz P."/>
            <person name="Pilgard A."/>
        </authorList>
    </citation>
    <scope>NUCLEOTIDE SEQUENCE</scope>
    <source>
        <strain evidence="1">FPRL280</strain>
    </source>
</reference>
<organism evidence="1 2">
    <name type="scientific">Rhodonia placenta</name>
    <dbReference type="NCBI Taxonomy" id="104341"/>
    <lineage>
        <taxon>Eukaryota</taxon>
        <taxon>Fungi</taxon>
        <taxon>Dikarya</taxon>
        <taxon>Basidiomycota</taxon>
        <taxon>Agaricomycotina</taxon>
        <taxon>Agaricomycetes</taxon>
        <taxon>Polyporales</taxon>
        <taxon>Adustoporiaceae</taxon>
        <taxon>Rhodonia</taxon>
    </lineage>
</organism>
<dbReference type="EMBL" id="JADOXO010000372">
    <property type="protein sequence ID" value="KAF9805639.1"/>
    <property type="molecule type" value="Genomic_DNA"/>
</dbReference>
<reference evidence="1" key="2">
    <citation type="journal article" name="Front. Microbiol.">
        <title>Degradative Capacity of Two Strains of Rhodonia placenta: From Phenotype to Genotype.</title>
        <authorList>
            <person name="Kolle M."/>
            <person name="Horta M.A.C."/>
            <person name="Nowrousian M."/>
            <person name="Ohm R.A."/>
            <person name="Benz J.P."/>
            <person name="Pilgard A."/>
        </authorList>
    </citation>
    <scope>NUCLEOTIDE SEQUENCE</scope>
    <source>
        <strain evidence="1">FPRL280</strain>
    </source>
</reference>